<feature type="region of interest" description="Disordered" evidence="1">
    <location>
        <begin position="175"/>
        <end position="194"/>
    </location>
</feature>
<evidence type="ECO:0000313" key="2">
    <source>
        <dbReference type="EMBL" id="KAJ7698850.1"/>
    </source>
</evidence>
<name>A0AAD7GPZ2_9AGAR</name>
<evidence type="ECO:0000256" key="1">
    <source>
        <dbReference type="SAM" id="MobiDB-lite"/>
    </source>
</evidence>
<sequence length="603" mass="66922">MTSKELCRGFMFFLPAVASYRYFSLNLFSCFDPINSRVKPPGMRPPPAIIHVTNTRSNMYKQREIGWEEHRQPVSVDRSDDNLFMGNFVVHSACCADVEGRRQTFTVHASSPADPKFIELPRIPPISRSKTVSKTKKKKAKKSQTANRVEPPSEKPESAKLESFLNILQAAKSASLDSTSENHSHSTTSPIVLDDPNTPAADFINGLEIRGRISAKARGKELVVAICNSITGENIVNTPTVQRGSKSQAYPVPNEYIDGPANGVVISIQAAFIRPEYTLIFCDHNVMIQFHLMQMPPGFSAQDLDPASSSRPHLWSRNHGPVYSQEPEATLRTLEDWRDRILLDRGNLGSIYIIMKTDQSAFIDYDVRRMTLALPDDKLPYVSGASPFRMNISGHKKYLHHILGYHRSRVVLGAKLLEKAHTLGLFVPNAVIQPDGSAQVPDGISPLPPTVIITLRTDRRQGTVHVPNFAITMDGNESGRTSYRTSYTPFTAHGDSDWSPVKREAVLSDVKADVNSTTLGLYSFRILVDCVWSAQKLGNTTLPSGPRPLVTVGQSGRKRPRAEEIKKTAASKKRRISAEVEILDPASFAEGVRTRGQRQRASK</sequence>
<gene>
    <name evidence="2" type="ORF">B0H16DRAFT_1705916</name>
</gene>
<feature type="compositionally biased region" description="Low complexity" evidence="1">
    <location>
        <begin position="178"/>
        <end position="189"/>
    </location>
</feature>
<accession>A0AAD7GPZ2</accession>
<dbReference type="EMBL" id="JARKIB010000581">
    <property type="protein sequence ID" value="KAJ7698850.1"/>
    <property type="molecule type" value="Genomic_DNA"/>
</dbReference>
<dbReference type="Proteomes" id="UP001215598">
    <property type="component" value="Unassembled WGS sequence"/>
</dbReference>
<organism evidence="2 3">
    <name type="scientific">Mycena metata</name>
    <dbReference type="NCBI Taxonomy" id="1033252"/>
    <lineage>
        <taxon>Eukaryota</taxon>
        <taxon>Fungi</taxon>
        <taxon>Dikarya</taxon>
        <taxon>Basidiomycota</taxon>
        <taxon>Agaricomycotina</taxon>
        <taxon>Agaricomycetes</taxon>
        <taxon>Agaricomycetidae</taxon>
        <taxon>Agaricales</taxon>
        <taxon>Marasmiineae</taxon>
        <taxon>Mycenaceae</taxon>
        <taxon>Mycena</taxon>
    </lineage>
</organism>
<keyword evidence="3" id="KW-1185">Reference proteome</keyword>
<feature type="compositionally biased region" description="Basic residues" evidence="1">
    <location>
        <begin position="131"/>
        <end position="142"/>
    </location>
</feature>
<feature type="region of interest" description="Disordered" evidence="1">
    <location>
        <begin position="116"/>
        <end position="159"/>
    </location>
</feature>
<protein>
    <submittedName>
        <fullName evidence="2">Uncharacterized protein</fullName>
    </submittedName>
</protein>
<comment type="caution">
    <text evidence="2">The sequence shown here is derived from an EMBL/GenBank/DDBJ whole genome shotgun (WGS) entry which is preliminary data.</text>
</comment>
<dbReference type="AlphaFoldDB" id="A0AAD7GPZ2"/>
<feature type="region of interest" description="Disordered" evidence="1">
    <location>
        <begin position="545"/>
        <end position="570"/>
    </location>
</feature>
<proteinExistence type="predicted"/>
<evidence type="ECO:0000313" key="3">
    <source>
        <dbReference type="Proteomes" id="UP001215598"/>
    </source>
</evidence>
<reference evidence="2" key="1">
    <citation type="submission" date="2023-03" db="EMBL/GenBank/DDBJ databases">
        <title>Massive genome expansion in bonnet fungi (Mycena s.s.) driven by repeated elements and novel gene families across ecological guilds.</title>
        <authorList>
            <consortium name="Lawrence Berkeley National Laboratory"/>
            <person name="Harder C.B."/>
            <person name="Miyauchi S."/>
            <person name="Viragh M."/>
            <person name="Kuo A."/>
            <person name="Thoen E."/>
            <person name="Andreopoulos B."/>
            <person name="Lu D."/>
            <person name="Skrede I."/>
            <person name="Drula E."/>
            <person name="Henrissat B."/>
            <person name="Morin E."/>
            <person name="Kohler A."/>
            <person name="Barry K."/>
            <person name="LaButti K."/>
            <person name="Morin E."/>
            <person name="Salamov A."/>
            <person name="Lipzen A."/>
            <person name="Mereny Z."/>
            <person name="Hegedus B."/>
            <person name="Baldrian P."/>
            <person name="Stursova M."/>
            <person name="Weitz H."/>
            <person name="Taylor A."/>
            <person name="Grigoriev I.V."/>
            <person name="Nagy L.G."/>
            <person name="Martin F."/>
            <person name="Kauserud H."/>
        </authorList>
    </citation>
    <scope>NUCLEOTIDE SEQUENCE</scope>
    <source>
        <strain evidence="2">CBHHK182m</strain>
    </source>
</reference>